<evidence type="ECO:0000313" key="5">
    <source>
        <dbReference type="Proteomes" id="UP000663929"/>
    </source>
</evidence>
<evidence type="ECO:0000256" key="2">
    <source>
        <dbReference type="ARBA" id="ARBA00022840"/>
    </source>
</evidence>
<dbReference type="InterPro" id="IPR009057">
    <property type="entry name" value="Homeodomain-like_sf"/>
</dbReference>
<dbReference type="PANTHER" id="PTHR32071">
    <property type="entry name" value="TRANSCRIPTIONAL REGULATORY PROTEIN"/>
    <property type="match status" value="1"/>
</dbReference>
<sequence length="308" mass="34088">MTSPFSAHPALQSKLEFAAQMLRDARLLVLTGPSGCGKTYLARQLHESGSRARSPIVFHDAAALSMGLFESQLFGHVKGAFSGATKDFIGLAGVAGDGTLVLEGLEDWSQELQAKLLRFLQMRTYRPVGATFERAFRGVLILTSRLSLNQLHDQGAIREDFFFRLLGAEVPLPDIHGRPEDFETVFTAMKRDLATEVPHPARDLDDHDLQAARELTLEGNYHGLRNVMMRAMITGLPIAELPSLEAAPHEDVGDLPNTGSLKEDLHVLEGRLLRRGLEVYPHNRKELAAHLGISLRSLMYKLKEHGLN</sequence>
<dbReference type="EMBL" id="CP071793">
    <property type="protein sequence ID" value="QTD49929.1"/>
    <property type="molecule type" value="Genomic_DNA"/>
</dbReference>
<accession>A0A8A4TIR9</accession>
<dbReference type="Proteomes" id="UP000663929">
    <property type="component" value="Chromosome"/>
</dbReference>
<dbReference type="SUPFAM" id="SSF52540">
    <property type="entry name" value="P-loop containing nucleoside triphosphate hydrolases"/>
    <property type="match status" value="1"/>
</dbReference>
<reference evidence="4" key="1">
    <citation type="submission" date="2021-03" db="EMBL/GenBank/DDBJ databases">
        <title>Acanthopleuribacteraceae sp. M133.</title>
        <authorList>
            <person name="Wang G."/>
        </authorList>
    </citation>
    <scope>NUCLEOTIDE SEQUENCE</scope>
    <source>
        <strain evidence="4">M133</strain>
    </source>
</reference>
<dbReference type="Pfam" id="PF00158">
    <property type="entry name" value="Sigma54_activat"/>
    <property type="match status" value="1"/>
</dbReference>
<dbReference type="InterPro" id="IPR027417">
    <property type="entry name" value="P-loop_NTPase"/>
</dbReference>
<dbReference type="CDD" id="cd00009">
    <property type="entry name" value="AAA"/>
    <property type="match status" value="1"/>
</dbReference>
<gene>
    <name evidence="4" type="ORF">J3U87_30475</name>
</gene>
<dbReference type="Gene3D" id="1.10.10.60">
    <property type="entry name" value="Homeodomain-like"/>
    <property type="match status" value="1"/>
</dbReference>
<dbReference type="Gene3D" id="3.40.50.300">
    <property type="entry name" value="P-loop containing nucleotide triphosphate hydrolases"/>
    <property type="match status" value="1"/>
</dbReference>
<evidence type="ECO:0000259" key="3">
    <source>
        <dbReference type="PROSITE" id="PS50045"/>
    </source>
</evidence>
<organism evidence="4 5">
    <name type="scientific">Sulfidibacter corallicola</name>
    <dbReference type="NCBI Taxonomy" id="2818388"/>
    <lineage>
        <taxon>Bacteria</taxon>
        <taxon>Pseudomonadati</taxon>
        <taxon>Acidobacteriota</taxon>
        <taxon>Holophagae</taxon>
        <taxon>Acanthopleuribacterales</taxon>
        <taxon>Acanthopleuribacteraceae</taxon>
        <taxon>Sulfidibacter</taxon>
    </lineage>
</organism>
<dbReference type="Pfam" id="PF02954">
    <property type="entry name" value="HTH_8"/>
    <property type="match status" value="1"/>
</dbReference>
<dbReference type="GO" id="GO:0006355">
    <property type="term" value="P:regulation of DNA-templated transcription"/>
    <property type="evidence" value="ECO:0007669"/>
    <property type="project" value="InterPro"/>
</dbReference>
<protein>
    <submittedName>
        <fullName evidence="4">Sigma-54-dependent Fis family transcriptional regulator</fullName>
    </submittedName>
</protein>
<name>A0A8A4TIR9_SULCO</name>
<feature type="domain" description="Sigma-54 factor interaction" evidence="3">
    <location>
        <begin position="4"/>
        <end position="233"/>
    </location>
</feature>
<dbReference type="GO" id="GO:0043565">
    <property type="term" value="F:sequence-specific DNA binding"/>
    <property type="evidence" value="ECO:0007669"/>
    <property type="project" value="InterPro"/>
</dbReference>
<keyword evidence="2" id="KW-0067">ATP-binding</keyword>
<keyword evidence="1" id="KW-0547">Nucleotide-binding</keyword>
<keyword evidence="5" id="KW-1185">Reference proteome</keyword>
<dbReference type="PROSITE" id="PS50045">
    <property type="entry name" value="SIGMA54_INTERACT_4"/>
    <property type="match status" value="1"/>
</dbReference>
<dbReference type="SUPFAM" id="SSF46689">
    <property type="entry name" value="Homeodomain-like"/>
    <property type="match status" value="1"/>
</dbReference>
<dbReference type="GO" id="GO:0005524">
    <property type="term" value="F:ATP binding"/>
    <property type="evidence" value="ECO:0007669"/>
    <property type="project" value="UniProtKB-KW"/>
</dbReference>
<dbReference type="InterPro" id="IPR002197">
    <property type="entry name" value="HTH_Fis"/>
</dbReference>
<dbReference type="InterPro" id="IPR002078">
    <property type="entry name" value="Sigma_54_int"/>
</dbReference>
<dbReference type="RefSeq" id="WP_237379560.1">
    <property type="nucleotide sequence ID" value="NZ_CP071793.1"/>
</dbReference>
<dbReference type="PRINTS" id="PR01590">
    <property type="entry name" value="HTHFIS"/>
</dbReference>
<evidence type="ECO:0000313" key="4">
    <source>
        <dbReference type="EMBL" id="QTD49929.1"/>
    </source>
</evidence>
<evidence type="ECO:0000256" key="1">
    <source>
        <dbReference type="ARBA" id="ARBA00022741"/>
    </source>
</evidence>
<proteinExistence type="predicted"/>
<dbReference type="KEGG" id="scor:J3U87_30475"/>
<dbReference type="AlphaFoldDB" id="A0A8A4TIR9"/>